<dbReference type="AlphaFoldDB" id="A0A1N6E5B5"/>
<reference evidence="2 3" key="1">
    <citation type="submission" date="2016-11" db="EMBL/GenBank/DDBJ databases">
        <authorList>
            <person name="Jaros S."/>
            <person name="Januszkiewicz K."/>
            <person name="Wedrychowicz H."/>
        </authorList>
    </citation>
    <scope>NUCLEOTIDE SEQUENCE [LARGE SCALE GENOMIC DNA]</scope>
    <source>
        <strain evidence="2 3">DSM 24787</strain>
    </source>
</reference>
<sequence length="326" mass="36952">MEELNYVGVERRVFSTGVGNDLDLPLRVNMEKGLDEFSLPYTKTYGEVKADAEYNFKKSDKGNYFFNSMEVTANIGDEKFSQKFYVDNTYDPKLREQYPDLNANFTLKEAVNFLCGRFVMKLHVSRKIKDDTKEFSIANSTKVIEPAFLEIDLTDKDKYGNYLVKTFKGDHLDAFERKLNEMPLKNLQNPAQKAALMKSLRRGDPKIPVTFVADGKEYKRYIEFNARYKNFKVSDSYLSVKEKKEQEKELQQSVPEVKQDNAKEKQKGSKQTKPSSSAKVTGKPAAAKKQNIKTGKAASTASVPKKPAIKNGKPASKKRRGSKVGG</sequence>
<feature type="compositionally biased region" description="Basic residues" evidence="1">
    <location>
        <begin position="315"/>
        <end position="326"/>
    </location>
</feature>
<feature type="compositionally biased region" description="Polar residues" evidence="1">
    <location>
        <begin position="269"/>
        <end position="279"/>
    </location>
</feature>
<evidence type="ECO:0000313" key="3">
    <source>
        <dbReference type="Proteomes" id="UP000185003"/>
    </source>
</evidence>
<accession>A0A1N6E5B5</accession>
<dbReference type="OrthoDB" id="6372253at2"/>
<organism evidence="2 3">
    <name type="scientific">Chitinophaga niabensis</name>
    <dbReference type="NCBI Taxonomy" id="536979"/>
    <lineage>
        <taxon>Bacteria</taxon>
        <taxon>Pseudomonadati</taxon>
        <taxon>Bacteroidota</taxon>
        <taxon>Chitinophagia</taxon>
        <taxon>Chitinophagales</taxon>
        <taxon>Chitinophagaceae</taxon>
        <taxon>Chitinophaga</taxon>
    </lineage>
</organism>
<evidence type="ECO:0000256" key="1">
    <source>
        <dbReference type="SAM" id="MobiDB-lite"/>
    </source>
</evidence>
<dbReference type="EMBL" id="FSRA01000001">
    <property type="protein sequence ID" value="SIN78204.1"/>
    <property type="molecule type" value="Genomic_DNA"/>
</dbReference>
<dbReference type="Proteomes" id="UP000185003">
    <property type="component" value="Unassembled WGS sequence"/>
</dbReference>
<keyword evidence="3" id="KW-1185">Reference proteome</keyword>
<feature type="region of interest" description="Disordered" evidence="1">
    <location>
        <begin position="248"/>
        <end position="326"/>
    </location>
</feature>
<name>A0A1N6E5B5_9BACT</name>
<protein>
    <submittedName>
        <fullName evidence="2">Uncharacterized protein</fullName>
    </submittedName>
</protein>
<proteinExistence type="predicted"/>
<dbReference type="RefSeq" id="WP_143197361.1">
    <property type="nucleotide sequence ID" value="NZ_FSRA01000001.1"/>
</dbReference>
<gene>
    <name evidence="2" type="ORF">SAMN04488055_1314</name>
</gene>
<dbReference type="STRING" id="536979.SAMN04488055_1314"/>
<feature type="compositionally biased region" description="Basic and acidic residues" evidence="1">
    <location>
        <begin position="257"/>
        <end position="267"/>
    </location>
</feature>
<evidence type="ECO:0000313" key="2">
    <source>
        <dbReference type="EMBL" id="SIN78204.1"/>
    </source>
</evidence>